<dbReference type="eggNOG" id="KOG4177">
    <property type="taxonomic scope" value="Eukaryota"/>
</dbReference>
<dbReference type="AlphaFoldDB" id="A2DHY8"/>
<evidence type="ECO:0000256" key="3">
    <source>
        <dbReference type="PROSITE-ProRule" id="PRU00023"/>
    </source>
</evidence>
<dbReference type="PANTHER" id="PTHR24198:SF165">
    <property type="entry name" value="ANKYRIN REPEAT-CONTAINING PROTEIN-RELATED"/>
    <property type="match status" value="1"/>
</dbReference>
<dbReference type="Pfam" id="PF12796">
    <property type="entry name" value="Ank_2"/>
    <property type="match status" value="2"/>
</dbReference>
<name>A2DHY8_TRIV3</name>
<reference evidence="5" key="2">
    <citation type="journal article" date="2007" name="Science">
        <title>Draft genome sequence of the sexually transmitted pathogen Trichomonas vaginalis.</title>
        <authorList>
            <person name="Carlton J.M."/>
            <person name="Hirt R.P."/>
            <person name="Silva J.C."/>
            <person name="Delcher A.L."/>
            <person name="Schatz M."/>
            <person name="Zhao Q."/>
            <person name="Wortman J.R."/>
            <person name="Bidwell S.L."/>
            <person name="Alsmark U.C.M."/>
            <person name="Besteiro S."/>
            <person name="Sicheritz-Ponten T."/>
            <person name="Noel C.J."/>
            <person name="Dacks J.B."/>
            <person name="Foster P.G."/>
            <person name="Simillion C."/>
            <person name="Van de Peer Y."/>
            <person name="Miranda-Saavedra D."/>
            <person name="Barton G.J."/>
            <person name="Westrop G.D."/>
            <person name="Mueller S."/>
            <person name="Dessi D."/>
            <person name="Fiori P.L."/>
            <person name="Ren Q."/>
            <person name="Paulsen I."/>
            <person name="Zhang H."/>
            <person name="Bastida-Corcuera F.D."/>
            <person name="Simoes-Barbosa A."/>
            <person name="Brown M.T."/>
            <person name="Hayes R.D."/>
            <person name="Mukherjee M."/>
            <person name="Okumura C.Y."/>
            <person name="Schneider R."/>
            <person name="Smith A.J."/>
            <person name="Vanacova S."/>
            <person name="Villalvazo M."/>
            <person name="Haas B.J."/>
            <person name="Pertea M."/>
            <person name="Feldblyum T.V."/>
            <person name="Utterback T.R."/>
            <person name="Shu C.L."/>
            <person name="Osoegawa K."/>
            <person name="de Jong P.J."/>
            <person name="Hrdy I."/>
            <person name="Horvathova L."/>
            <person name="Zubacova Z."/>
            <person name="Dolezal P."/>
            <person name="Malik S.B."/>
            <person name="Logsdon J.M. Jr."/>
            <person name="Henze K."/>
            <person name="Gupta A."/>
            <person name="Wang C.C."/>
            <person name="Dunne R.L."/>
            <person name="Upcroft J.A."/>
            <person name="Upcroft P."/>
            <person name="White O."/>
            <person name="Salzberg S.L."/>
            <person name="Tang P."/>
            <person name="Chiu C.-H."/>
            <person name="Lee Y.-S."/>
            <person name="Embley T.M."/>
            <person name="Coombs G.H."/>
            <person name="Mottram J.C."/>
            <person name="Tachezy J."/>
            <person name="Fraser-Liggett C.M."/>
            <person name="Johnson P.J."/>
        </authorList>
    </citation>
    <scope>NUCLEOTIDE SEQUENCE [LARGE SCALE GENOMIC DNA]</scope>
    <source>
        <strain evidence="5">G3</strain>
    </source>
</reference>
<dbReference type="PROSITE" id="PS50297">
    <property type="entry name" value="ANK_REP_REGION"/>
    <property type="match status" value="3"/>
</dbReference>
<reference evidence="5" key="1">
    <citation type="submission" date="2006-10" db="EMBL/GenBank/DDBJ databases">
        <authorList>
            <person name="Amadeo P."/>
            <person name="Zhao Q."/>
            <person name="Wortman J."/>
            <person name="Fraser-Liggett C."/>
            <person name="Carlton J."/>
        </authorList>
    </citation>
    <scope>NUCLEOTIDE SEQUENCE</scope>
    <source>
        <strain evidence="5">G3</strain>
    </source>
</reference>
<dbReference type="VEuPathDB" id="TrichDB:TVAGG3_0271870"/>
<dbReference type="OrthoDB" id="20872at2759"/>
<protein>
    <submittedName>
        <fullName evidence="5">Uncharacterized protein</fullName>
    </submittedName>
</protein>
<dbReference type="EMBL" id="DS113202">
    <property type="protein sequence ID" value="EAY19977.1"/>
    <property type="molecule type" value="Genomic_DNA"/>
</dbReference>
<evidence type="ECO:0000256" key="4">
    <source>
        <dbReference type="SAM" id="MobiDB-lite"/>
    </source>
</evidence>
<evidence type="ECO:0000313" key="5">
    <source>
        <dbReference type="EMBL" id="EAY19977.1"/>
    </source>
</evidence>
<gene>
    <name evidence="5" type="ORF">TVAG_402320</name>
</gene>
<dbReference type="SUPFAM" id="SSF48403">
    <property type="entry name" value="Ankyrin repeat"/>
    <property type="match status" value="2"/>
</dbReference>
<evidence type="ECO:0000256" key="1">
    <source>
        <dbReference type="ARBA" id="ARBA00022737"/>
    </source>
</evidence>
<evidence type="ECO:0000313" key="6">
    <source>
        <dbReference type="Proteomes" id="UP000001542"/>
    </source>
</evidence>
<feature type="repeat" description="ANK" evidence="3">
    <location>
        <begin position="847"/>
        <end position="875"/>
    </location>
</feature>
<feature type="region of interest" description="Disordered" evidence="4">
    <location>
        <begin position="384"/>
        <end position="404"/>
    </location>
</feature>
<dbReference type="SMART" id="SM00248">
    <property type="entry name" value="ANK"/>
    <property type="match status" value="8"/>
</dbReference>
<feature type="repeat" description="ANK" evidence="3">
    <location>
        <begin position="780"/>
        <end position="803"/>
    </location>
</feature>
<keyword evidence="1" id="KW-0677">Repeat</keyword>
<dbReference type="Gene3D" id="1.25.40.20">
    <property type="entry name" value="Ankyrin repeat-containing domain"/>
    <property type="match status" value="2"/>
</dbReference>
<dbReference type="RefSeq" id="XP_001580963.1">
    <property type="nucleotide sequence ID" value="XM_001580913.1"/>
</dbReference>
<dbReference type="STRING" id="5722.A2DHY8"/>
<feature type="repeat" description="ANK" evidence="3">
    <location>
        <begin position="813"/>
        <end position="846"/>
    </location>
</feature>
<dbReference type="InParanoid" id="A2DHY8"/>
<dbReference type="VEuPathDB" id="TrichDB:TVAG_402320"/>
<sequence>MSYAYTIYFTPPMTTPVFYDSIIIYDEKKLQTNSLLLSLASDNFFSLIKDRDKHKFTENSTYNIDIASIMPNYKKFEQKIFENLLKLLEGQKIDAGNKDVDEIKQICKEIKAEKLLYFIDRSVEQSKKHKTSTSRSVSFVELLNQKCTDFLKRSKILQNKKEDLLKEEDIRYFTIEDNIRPGEIYFQIIDESLDLIDFDSEEKLSNLHPICFAASINRETITEKFTETSKSLDHNTLIDALCCAAIYGCFDTFKVLFYALKDRENNSDFDDEEDFSIEDIFADKNIFLCAVIGASTEIVDFINQEVDTKDIIHENNRRSLHYTAMFIFQNEKDKENYLKIMTEKLIEVTNDIIVFDDNNKSVMQYIVENYDEILGDKIIKSFSSKNNQNDQNSRRRRQNNYKKNQSITKEVTNDLIKYVKINDYVKFKNLLNLSSVSGIIIEKFEEKPFLNIICEIPERTIFIKEFLLYNQNRVIGLDPTNGFNSLFASVSVDYNEQNIIAILESGIDLFSRLKVKLSNGSFQENTIFSFLSQKKNYPYLNLILKYMKDTNYNTNNARNHQIVADTEELYKIFGLDYSMFKFHVIDKRLKPDLKSAESKVSSTASTIVSDNIPVKQNVSRSEIPQKISKIQQIPQISTKFPTPLSNFSKKMQNEAIKDVLDPEYPINFQDRDGFTPLILAAKNNLVSVLEKLITIDGIDMNLKEKHGHTAASIAANAGQATTLSIVLDHWRNPDLSDVMKLLYECVIKSDTKFIQLFFKRFEDTAVYKEMRMKDFVVTNDGQKALQLAAQKGHTEVVKFILQKMKVSIDSVGKGDTTALMAAISSHKEKTVKELLDIGASIDLKDDLGKTALVRAVESKEIEIIRMLLKKGADPNDGIVQRNEGIRSAFLVALLNKEPDIVSLLLSESKYHPVDLHTIYNGMYPLDHAKTLAKQFESNPEKYHLMTKIINIISAYL</sequence>
<evidence type="ECO:0000256" key="2">
    <source>
        <dbReference type="ARBA" id="ARBA00023043"/>
    </source>
</evidence>
<dbReference type="InterPro" id="IPR002110">
    <property type="entry name" value="Ankyrin_rpt"/>
</dbReference>
<dbReference type="Pfam" id="PF00023">
    <property type="entry name" value="Ank"/>
    <property type="match status" value="1"/>
</dbReference>
<dbReference type="PANTHER" id="PTHR24198">
    <property type="entry name" value="ANKYRIN REPEAT AND PROTEIN KINASE DOMAIN-CONTAINING PROTEIN"/>
    <property type="match status" value="1"/>
</dbReference>
<dbReference type="Proteomes" id="UP000001542">
    <property type="component" value="Unassembled WGS sequence"/>
</dbReference>
<dbReference type="SMR" id="A2DHY8"/>
<dbReference type="PROSITE" id="PS50088">
    <property type="entry name" value="ANK_REPEAT"/>
    <property type="match status" value="4"/>
</dbReference>
<feature type="repeat" description="ANK" evidence="3">
    <location>
        <begin position="672"/>
        <end position="705"/>
    </location>
</feature>
<dbReference type="KEGG" id="tva:5465508"/>
<keyword evidence="6" id="KW-1185">Reference proteome</keyword>
<keyword evidence="2 3" id="KW-0040">ANK repeat</keyword>
<proteinExistence type="predicted"/>
<accession>A2DHY8</accession>
<organism evidence="5 6">
    <name type="scientific">Trichomonas vaginalis (strain ATCC PRA-98 / G3)</name>
    <dbReference type="NCBI Taxonomy" id="412133"/>
    <lineage>
        <taxon>Eukaryota</taxon>
        <taxon>Metamonada</taxon>
        <taxon>Parabasalia</taxon>
        <taxon>Trichomonadida</taxon>
        <taxon>Trichomonadidae</taxon>
        <taxon>Trichomonas</taxon>
    </lineage>
</organism>
<dbReference type="InterPro" id="IPR036770">
    <property type="entry name" value="Ankyrin_rpt-contain_sf"/>
</dbReference>